<reference evidence="1" key="1">
    <citation type="submission" date="2019-04" db="EMBL/GenBank/DDBJ databases">
        <title>Microbes associate with the intestines of laboratory mice.</title>
        <authorList>
            <person name="Navarre W."/>
            <person name="Wong E."/>
            <person name="Huang K."/>
            <person name="Tropini C."/>
            <person name="Ng K."/>
            <person name="Yu B."/>
        </authorList>
    </citation>
    <scope>NUCLEOTIDE SEQUENCE</scope>
    <source>
        <strain evidence="1">NM04_E33</strain>
    </source>
</reference>
<dbReference type="EMBL" id="SRYB01000003">
    <property type="protein sequence ID" value="TGY80335.1"/>
    <property type="molecule type" value="Genomic_DNA"/>
</dbReference>
<keyword evidence="2" id="KW-1185">Reference proteome</keyword>
<proteinExistence type="predicted"/>
<evidence type="ECO:0000313" key="2">
    <source>
        <dbReference type="Proteomes" id="UP000306319"/>
    </source>
</evidence>
<protein>
    <submittedName>
        <fullName evidence="1">Uncharacterized protein</fullName>
    </submittedName>
</protein>
<accession>A0AC61RK35</accession>
<gene>
    <name evidence="1" type="ORF">E5331_03615</name>
</gene>
<organism evidence="1 2">
    <name type="scientific">Lepagella muris</name>
    <dbReference type="NCBI Taxonomy" id="3032870"/>
    <lineage>
        <taxon>Bacteria</taxon>
        <taxon>Pseudomonadati</taxon>
        <taxon>Bacteroidota</taxon>
        <taxon>Bacteroidia</taxon>
        <taxon>Bacteroidales</taxon>
        <taxon>Muribaculaceae</taxon>
        <taxon>Lepagella</taxon>
    </lineage>
</organism>
<comment type="caution">
    <text evidence="1">The sequence shown here is derived from an EMBL/GenBank/DDBJ whole genome shotgun (WGS) entry which is preliminary data.</text>
</comment>
<dbReference type="Proteomes" id="UP000306319">
    <property type="component" value="Unassembled WGS sequence"/>
</dbReference>
<evidence type="ECO:0000313" key="1">
    <source>
        <dbReference type="EMBL" id="TGY80335.1"/>
    </source>
</evidence>
<sequence length="305" mass="34212">MKRMIKAIFLTVVAVGLGIFPAMGQKKITPVDKDPTKPRQPVLHYYDKHGEPLDEPVLFLADLDTVAKVKSGPVYPLLQSVSIGANFFDGIMQLAGQKHASYDLWASLSLHNWFEPVVELGIGIADNRPEEGNFRYKGKPSFYGKVGINYNFLYKSNPDYQVYLGLRGGFSSFRYDITDITINSSYWDQTNRFSLTNQKGHALYGEVLAGIKVKIWNRLSMGWNVRFKIKGKVKGGTNSNPWFIPGYGTNSSLGATFSLIYTLPLSKGKTIKELKDELKDEIKEQLPTDSIGRRGNMVVEGRSEL</sequence>
<name>A0AC61RK35_9BACT</name>